<keyword evidence="2" id="KW-1185">Reference proteome</keyword>
<comment type="caution">
    <text evidence="1">The sequence shown here is derived from an EMBL/GenBank/DDBJ whole genome shotgun (WGS) entry which is preliminary data.</text>
</comment>
<dbReference type="Proteomes" id="UP001168821">
    <property type="component" value="Unassembled WGS sequence"/>
</dbReference>
<evidence type="ECO:0000313" key="2">
    <source>
        <dbReference type="Proteomes" id="UP001168821"/>
    </source>
</evidence>
<gene>
    <name evidence="1" type="ORF">Zmor_020321</name>
</gene>
<proteinExistence type="predicted"/>
<sequence>MGLFRNSIFAQQPVADQIIECSGGSRRFEEASLDYIVSENCIGELSTLTRRAYNCTITADTHNQVYVYNVPTRDVRLERNI</sequence>
<organism evidence="1 2">
    <name type="scientific">Zophobas morio</name>
    <dbReference type="NCBI Taxonomy" id="2755281"/>
    <lineage>
        <taxon>Eukaryota</taxon>
        <taxon>Metazoa</taxon>
        <taxon>Ecdysozoa</taxon>
        <taxon>Arthropoda</taxon>
        <taxon>Hexapoda</taxon>
        <taxon>Insecta</taxon>
        <taxon>Pterygota</taxon>
        <taxon>Neoptera</taxon>
        <taxon>Endopterygota</taxon>
        <taxon>Coleoptera</taxon>
        <taxon>Polyphaga</taxon>
        <taxon>Cucujiformia</taxon>
        <taxon>Tenebrionidae</taxon>
        <taxon>Zophobas</taxon>
    </lineage>
</organism>
<accession>A0AA38I3P7</accession>
<reference evidence="1" key="1">
    <citation type="journal article" date="2023" name="G3 (Bethesda)">
        <title>Whole genome assemblies of Zophobas morio and Tenebrio molitor.</title>
        <authorList>
            <person name="Kaur S."/>
            <person name="Stinson S.A."/>
            <person name="diCenzo G.C."/>
        </authorList>
    </citation>
    <scope>NUCLEOTIDE SEQUENCE</scope>
    <source>
        <strain evidence="1">QUZm001</strain>
    </source>
</reference>
<evidence type="ECO:0000313" key="1">
    <source>
        <dbReference type="EMBL" id="KAJ3648525.1"/>
    </source>
</evidence>
<dbReference type="AlphaFoldDB" id="A0AA38I3P7"/>
<name>A0AA38I3P7_9CUCU</name>
<protein>
    <submittedName>
        <fullName evidence="1">Uncharacterized protein</fullName>
    </submittedName>
</protein>
<dbReference type="EMBL" id="JALNTZ010000006">
    <property type="protein sequence ID" value="KAJ3648525.1"/>
    <property type="molecule type" value="Genomic_DNA"/>
</dbReference>